<dbReference type="PIRSF" id="PIRSF025624">
    <property type="entry name" value="ACT_PheB"/>
    <property type="match status" value="1"/>
</dbReference>
<dbReference type="Proteomes" id="UP000886785">
    <property type="component" value="Unassembled WGS sequence"/>
</dbReference>
<reference evidence="2" key="1">
    <citation type="submission" date="2020-10" db="EMBL/GenBank/DDBJ databases">
        <authorList>
            <person name="Gilroy R."/>
        </authorList>
    </citation>
    <scope>NUCLEOTIDE SEQUENCE</scope>
    <source>
        <strain evidence="2">ChiSjej1B19-7085</strain>
    </source>
</reference>
<reference evidence="2" key="2">
    <citation type="journal article" date="2021" name="PeerJ">
        <title>Extensive microbial diversity within the chicken gut microbiome revealed by metagenomics and culture.</title>
        <authorList>
            <person name="Gilroy R."/>
            <person name="Ravi A."/>
            <person name="Getino M."/>
            <person name="Pursley I."/>
            <person name="Horton D.L."/>
            <person name="Alikhan N.F."/>
            <person name="Baker D."/>
            <person name="Gharbi K."/>
            <person name="Hall N."/>
            <person name="Watson M."/>
            <person name="Adriaenssens E.M."/>
            <person name="Foster-Nyarko E."/>
            <person name="Jarju S."/>
            <person name="Secka A."/>
            <person name="Antonio M."/>
            <person name="Oren A."/>
            <person name="Chaudhuri R.R."/>
            <person name="La Ragione R."/>
            <person name="Hildebrand F."/>
            <person name="Pallen M.J."/>
        </authorList>
    </citation>
    <scope>NUCLEOTIDE SEQUENCE</scope>
    <source>
        <strain evidence="2">ChiSjej1B19-7085</strain>
    </source>
</reference>
<dbReference type="AlphaFoldDB" id="A0A9D1J297"/>
<dbReference type="SUPFAM" id="SSF55021">
    <property type="entry name" value="ACT-like"/>
    <property type="match status" value="1"/>
</dbReference>
<feature type="domain" description="ACT" evidence="1">
    <location>
        <begin position="70"/>
        <end position="146"/>
    </location>
</feature>
<dbReference type="InterPro" id="IPR008310">
    <property type="entry name" value="UPF0735_ACT_dom-cont"/>
</dbReference>
<proteinExistence type="predicted"/>
<protein>
    <submittedName>
        <fullName evidence="2">ACT domain-containing protein</fullName>
    </submittedName>
</protein>
<organism evidence="2 3">
    <name type="scientific">Candidatus Gallacutalibacter pullicola</name>
    <dbReference type="NCBI Taxonomy" id="2840830"/>
    <lineage>
        <taxon>Bacteria</taxon>
        <taxon>Bacillati</taxon>
        <taxon>Bacillota</taxon>
        <taxon>Clostridia</taxon>
        <taxon>Eubacteriales</taxon>
        <taxon>Candidatus Gallacutalibacter</taxon>
    </lineage>
</organism>
<dbReference type="Gene3D" id="3.30.70.260">
    <property type="match status" value="1"/>
</dbReference>
<evidence type="ECO:0000313" key="3">
    <source>
        <dbReference type="Proteomes" id="UP000886785"/>
    </source>
</evidence>
<sequence length="146" mass="15718">MKEATYLLVDQDALPEVFPKVIRAKQLLMNGEASSTSEAVRMAGISRSVFYKYKDAVYPYNSGSVSRIITVQAILNDKPGVLMSLASVFYNAGANILTINQNIPVGGKAVVSISARVDNITGTVQELLSLLAQVEGVQSIHNISDE</sequence>
<accession>A0A9D1J297</accession>
<gene>
    <name evidence="2" type="ORF">IAA54_09425</name>
</gene>
<comment type="caution">
    <text evidence="2">The sequence shown here is derived from an EMBL/GenBank/DDBJ whole genome shotgun (WGS) entry which is preliminary data.</text>
</comment>
<dbReference type="InterPro" id="IPR002912">
    <property type="entry name" value="ACT_dom"/>
</dbReference>
<dbReference type="NCBIfam" id="NF003361">
    <property type="entry name" value="PRK04435.1"/>
    <property type="match status" value="1"/>
</dbReference>
<dbReference type="EMBL" id="DVHF01000111">
    <property type="protein sequence ID" value="HIR57879.1"/>
    <property type="molecule type" value="Genomic_DNA"/>
</dbReference>
<dbReference type="InterPro" id="IPR045865">
    <property type="entry name" value="ACT-like_dom_sf"/>
</dbReference>
<evidence type="ECO:0000259" key="1">
    <source>
        <dbReference type="PROSITE" id="PS51671"/>
    </source>
</evidence>
<evidence type="ECO:0000313" key="2">
    <source>
        <dbReference type="EMBL" id="HIR57879.1"/>
    </source>
</evidence>
<name>A0A9D1J297_9FIRM</name>
<dbReference type="PROSITE" id="PS51671">
    <property type="entry name" value="ACT"/>
    <property type="match status" value="1"/>
</dbReference>